<feature type="region of interest" description="Disordered" evidence="1">
    <location>
        <begin position="463"/>
        <end position="508"/>
    </location>
</feature>
<dbReference type="GO" id="GO:1990130">
    <property type="term" value="C:GATOR1 complex"/>
    <property type="evidence" value="ECO:0007669"/>
    <property type="project" value="TreeGrafter"/>
</dbReference>
<feature type="region of interest" description="Disordered" evidence="1">
    <location>
        <begin position="1018"/>
        <end position="1064"/>
    </location>
</feature>
<reference evidence="4" key="1">
    <citation type="submission" date="2011-02" db="EMBL/GenBank/DDBJ databases">
        <title>The Genome Sequence of Capsaspora owczarzaki ATCC 30864.</title>
        <authorList>
            <person name="Russ C."/>
            <person name="Cuomo C."/>
            <person name="Burger G."/>
            <person name="Gray M.W."/>
            <person name="Holland P.W.H."/>
            <person name="King N."/>
            <person name="Lang F.B.F."/>
            <person name="Roger A.J."/>
            <person name="Ruiz-Trillo I."/>
            <person name="Young S.K."/>
            <person name="Zeng Q."/>
            <person name="Gargeya S."/>
            <person name="Alvarado L."/>
            <person name="Berlin A."/>
            <person name="Chapman S.B."/>
            <person name="Chen Z."/>
            <person name="Freedman E."/>
            <person name="Gellesch M."/>
            <person name="Goldberg J."/>
            <person name="Griggs A."/>
            <person name="Gujja S."/>
            <person name="Heilman E."/>
            <person name="Heiman D."/>
            <person name="Howarth C."/>
            <person name="Mehta T."/>
            <person name="Neiman D."/>
            <person name="Pearson M."/>
            <person name="Roberts A."/>
            <person name="Saif S."/>
            <person name="Shea T."/>
            <person name="Shenoy N."/>
            <person name="Sisk P."/>
            <person name="Stolte C."/>
            <person name="Sykes S."/>
            <person name="White J."/>
            <person name="Yandava C."/>
            <person name="Haas B."/>
            <person name="Nusbaum C."/>
            <person name="Birren B."/>
        </authorList>
    </citation>
    <scope>NUCLEOTIDE SEQUENCE</scope>
    <source>
        <strain evidence="4">ATCC 30864</strain>
    </source>
</reference>
<dbReference type="InterPro" id="IPR045838">
    <property type="entry name" value="DEPDC5_CTD"/>
</dbReference>
<evidence type="ECO:0000259" key="2">
    <source>
        <dbReference type="Pfam" id="PF19418"/>
    </source>
</evidence>
<feature type="region of interest" description="Disordered" evidence="1">
    <location>
        <begin position="1"/>
        <end position="62"/>
    </location>
</feature>
<dbReference type="GO" id="GO:0010508">
    <property type="term" value="P:positive regulation of autophagy"/>
    <property type="evidence" value="ECO:0007669"/>
    <property type="project" value="TreeGrafter"/>
</dbReference>
<dbReference type="PhylomeDB" id="A0A0D2X5B6"/>
<gene>
    <name evidence="3" type="ORF">CAOG_010136</name>
</gene>
<proteinExistence type="predicted"/>
<dbReference type="GO" id="GO:0005096">
    <property type="term" value="F:GTPase activator activity"/>
    <property type="evidence" value="ECO:0007669"/>
    <property type="project" value="InterPro"/>
</dbReference>
<keyword evidence="4" id="KW-1185">Reference proteome</keyword>
<feature type="region of interest" description="Disordered" evidence="1">
    <location>
        <begin position="888"/>
        <end position="949"/>
    </location>
</feature>
<evidence type="ECO:0000256" key="1">
    <source>
        <dbReference type="SAM" id="MobiDB-lite"/>
    </source>
</evidence>
<dbReference type="Pfam" id="PF19418">
    <property type="entry name" value="DEPDC5_CTD"/>
    <property type="match status" value="1"/>
</dbReference>
<dbReference type="STRING" id="595528.A0A0D2X5B6"/>
<evidence type="ECO:0000313" key="3">
    <source>
        <dbReference type="EMBL" id="KJE97524.1"/>
    </source>
</evidence>
<dbReference type="eggNOG" id="KOG3572">
    <property type="taxonomic scope" value="Eukaryota"/>
</dbReference>
<feature type="region of interest" description="Disordered" evidence="1">
    <location>
        <begin position="218"/>
        <end position="254"/>
    </location>
</feature>
<feature type="compositionally biased region" description="Polar residues" evidence="1">
    <location>
        <begin position="1"/>
        <end position="11"/>
    </location>
</feature>
<feature type="region of interest" description="Disordered" evidence="1">
    <location>
        <begin position="520"/>
        <end position="540"/>
    </location>
</feature>
<dbReference type="GO" id="GO:1904262">
    <property type="term" value="P:negative regulation of TORC1 signaling"/>
    <property type="evidence" value="ECO:0007669"/>
    <property type="project" value="TreeGrafter"/>
</dbReference>
<dbReference type="InParanoid" id="A0A0D2X5B6"/>
<dbReference type="InterPro" id="IPR027244">
    <property type="entry name" value="IML1"/>
</dbReference>
<dbReference type="OrthoDB" id="39497at2759"/>
<feature type="compositionally biased region" description="Low complexity" evidence="1">
    <location>
        <begin position="899"/>
        <end position="939"/>
    </location>
</feature>
<feature type="compositionally biased region" description="Low complexity" evidence="1">
    <location>
        <begin position="219"/>
        <end position="251"/>
    </location>
</feature>
<name>A0A0D2X5B6_CAPO3</name>
<accession>A0A0D2X5B6</accession>
<sequence>MSRASVQSSANRAGGIPGLHDPPSRPGLPVGPRHHVAGGGGPPESARAQGAGAGANDPASASTALVPVSRPLINPFNGMDSLPRLSTSRRRWTHIFPSSFSDANEPHSPNWRSLCSPGCLPITTDFFPTESDLVNLYHTYAYSMSLETDEAADSIYDNNSEAMMRELISQRLAQGFQLIVFPKKDTASKTESAASSTTPSRTNSVVANLATMGTDGTNAAAAAATPEPSQPAAQPPLKSAQQHQQQQQAQAGLGDSVIGTTATSITNPDLSPSKFYLSMGHHYHRLLYDPRAKIMELKRYSRSTKIMKPIAYSYRLRFTSSLEELPMTADFIPQVADFNWNYLDQLICGHQSDFMSSLKYWRARFVLLPLPARKSSAASSSLSSSTVSTQQPGGVAAAVASTTASRPILSQLDLDREQPEEVAQRVAGFTKFVESLNRVRQKTQTHFQEDDVNVDIDARSPSAAAARNIGGRKLQQSASSSMLSGTATPSTASSPSAVAAPSSSSNQERFDVAIKLNTRPAVSGEAPPGGGGGATGAASNASDVASAVPSAVGNLASNTASPRSSTPSRQLSSLGLLDRERLRFPRLGRDASSSASAGQALEDDPLLSKKIRIDIDPTRRSDRKEWVVVQHDAAYNPLTSFHIELHWLVSTGVLVNELIQMWARKATAVGFSLVPAPVEQLRVSKPYDPFRAPSFIPLAYRPLKVQSNGSSSTTPTGQNDVASLAEIGMGDLAGAAAAAALGLDFDVCLMAHFDFLLDIESDRSKRERVGLAFTASPDTPTLFTQFIHRSGVAFLQVLDEDAAAKAGATNEAAATATSPGAVPSNATPLGRPQGFYFLNNHLLSLKWRGANSDPLLGAKLFAEMTEFCASSAGVKTWWDTLVQHEQNKRRAETAARNVPLQQQASQQTSSQPQPSLSAPGSGQQLLQPNSQQQLLQTQQSDTAPQTRYPSVKELEQQFAQRSSIDLAGEAAGECSVPDSTVPPMSAVKPLVDSPLASPLDMSVAAPAAPVARVGRFSVRSDSSTSATSMSAAAVSSQAMESDDTSMLNVDQDEDELDRPRVTTA</sequence>
<organism evidence="3 4">
    <name type="scientific">Capsaspora owczarzaki (strain ATCC 30864)</name>
    <dbReference type="NCBI Taxonomy" id="595528"/>
    <lineage>
        <taxon>Eukaryota</taxon>
        <taxon>Filasterea</taxon>
        <taxon>Capsaspora</taxon>
    </lineage>
</organism>
<feature type="compositionally biased region" description="Low complexity" evidence="1">
    <location>
        <begin position="1018"/>
        <end position="1039"/>
    </location>
</feature>
<feature type="compositionally biased region" description="Polar residues" evidence="1">
    <location>
        <begin position="474"/>
        <end position="483"/>
    </location>
</feature>
<dbReference type="Proteomes" id="UP000008743">
    <property type="component" value="Unassembled WGS sequence"/>
</dbReference>
<dbReference type="EMBL" id="KE346374">
    <property type="protein sequence ID" value="KJE97524.1"/>
    <property type="molecule type" value="Genomic_DNA"/>
</dbReference>
<evidence type="ECO:0000313" key="4">
    <source>
        <dbReference type="Proteomes" id="UP000008743"/>
    </source>
</evidence>
<dbReference type="PANTHER" id="PTHR13179:SF8">
    <property type="entry name" value="GATOR COMPLEX PROTEIN DEPDC5"/>
    <property type="match status" value="1"/>
</dbReference>
<protein>
    <recommendedName>
        <fullName evidence="2">DEPDC5 C-terminal domain-containing protein</fullName>
    </recommendedName>
</protein>
<dbReference type="PANTHER" id="PTHR13179">
    <property type="entry name" value="DEP DOMAIN CONTAINING PROTEIN 5"/>
    <property type="match status" value="1"/>
</dbReference>
<feature type="domain" description="DEPDC5 C-terminal" evidence="2">
    <location>
        <begin position="608"/>
        <end position="704"/>
    </location>
</feature>
<feature type="compositionally biased region" description="Low complexity" evidence="1">
    <location>
        <begin position="484"/>
        <end position="505"/>
    </location>
</feature>
<dbReference type="AlphaFoldDB" id="A0A0D2X5B6"/>